<sequence length="663" mass="73158">MPRYECWQCGTDLTQWLDTFPAFRPLERSPPLSPTSPAPRDVLDASALQTRIAEQDFQIQRLTAEHETLQAKLSDAVDQQADSEHAAAAVQIDLDRAHAQIRELQATLDSIHQKRVLDTTQLQADMQRLAEKLIDETEKRGEVEHAKLMVENELEDLSRSLFEEANKMVKDERSRNVALEKRCRTLERKLAETDQLVQFEREQSTELKLRLEEATEDKEKETKHRRALQRELDATTKALPMSLSSTHTLDAHSPRGDLAAAFHGSTLLLGADAGSPAPQEPSRFRESLMSRGTNGSYDSTLCDNNYAADGGEAYAFRLPAKAQGPSGPLHVFMHLYLHSDDLVFQEFADFLPLRGDKVAVNSPFMKRCLAEDVEPCLRFSSTLVATSGNHLLNWRHHRRLLTAVQTSSLVIETIPYQPLATTPISPTAGTMLPSGPTTPTRPNHSGPPLSAPPSESPGLARTWSMAGYRSFFSAPSSAPLGDNAPPADTSAPGRQIRLSLTTRPLTLLPLETSSSAMPHSVPAQHSSAPGQPSPTGMPHSTVAASCSLCDTPIVAKPLLSAAKSLAASPTSHGQLVYFRYRLDDHDADLRPLCHRCRQRLRSVCDFYAYSRMITRGLLTHMGAWRVFAEVQRLRINMGLSRIGVTPLETARGTDAGTIQQVNE</sequence>
<evidence type="ECO:0000256" key="3">
    <source>
        <dbReference type="SAM" id="MobiDB-lite"/>
    </source>
</evidence>
<protein>
    <recommendedName>
        <fullName evidence="4">GDP/GTP exchange factor Sec2 N-terminal domain-containing protein</fullName>
    </recommendedName>
</protein>
<evidence type="ECO:0000259" key="4">
    <source>
        <dbReference type="Pfam" id="PF06428"/>
    </source>
</evidence>
<dbReference type="Gene3D" id="6.10.140.910">
    <property type="match status" value="1"/>
</dbReference>
<evidence type="ECO:0000313" key="5">
    <source>
        <dbReference type="EMBL" id="KAJ1984974.1"/>
    </source>
</evidence>
<feature type="domain" description="GDP/GTP exchange factor Sec2 N-terminal" evidence="4">
    <location>
        <begin position="81"/>
        <end position="213"/>
    </location>
</feature>
<feature type="region of interest" description="Disordered" evidence="3">
    <location>
        <begin position="422"/>
        <end position="460"/>
    </location>
</feature>
<feature type="compositionally biased region" description="Polar residues" evidence="3">
    <location>
        <begin position="523"/>
        <end position="534"/>
    </location>
</feature>
<gene>
    <name evidence="5" type="ORF">H4R34_000318</name>
</gene>
<feature type="coiled-coil region" evidence="2">
    <location>
        <begin position="52"/>
        <end position="114"/>
    </location>
</feature>
<dbReference type="GO" id="GO:0006887">
    <property type="term" value="P:exocytosis"/>
    <property type="evidence" value="ECO:0007669"/>
    <property type="project" value="TreeGrafter"/>
</dbReference>
<dbReference type="SUPFAM" id="SSF144284">
    <property type="entry name" value="Sec2 N-terminal region"/>
    <property type="match status" value="1"/>
</dbReference>
<dbReference type="CDD" id="cd21044">
    <property type="entry name" value="Rab11BD_RAB3IP_like"/>
    <property type="match status" value="1"/>
</dbReference>
<keyword evidence="1 2" id="KW-0175">Coiled coil</keyword>
<reference evidence="5" key="1">
    <citation type="submission" date="2022-07" db="EMBL/GenBank/DDBJ databases">
        <title>Phylogenomic reconstructions and comparative analyses of Kickxellomycotina fungi.</title>
        <authorList>
            <person name="Reynolds N.K."/>
            <person name="Stajich J.E."/>
            <person name="Barry K."/>
            <person name="Grigoriev I.V."/>
            <person name="Crous P."/>
            <person name="Smith M.E."/>
        </authorList>
    </citation>
    <scope>NUCLEOTIDE SEQUENCE</scope>
    <source>
        <strain evidence="5">RSA 567</strain>
    </source>
</reference>
<dbReference type="Proteomes" id="UP001151582">
    <property type="component" value="Unassembled WGS sequence"/>
</dbReference>
<name>A0A9W8EBE9_9FUNG</name>
<dbReference type="PANTHER" id="PTHR14430:SF0">
    <property type="entry name" value="SEC2P DOMAIN-CONTAINING PROTEIN"/>
    <property type="match status" value="1"/>
</dbReference>
<feature type="region of interest" description="Disordered" evidence="3">
    <location>
        <begin position="514"/>
        <end position="539"/>
    </location>
</feature>
<keyword evidence="6" id="KW-1185">Reference proteome</keyword>
<dbReference type="OrthoDB" id="5560525at2759"/>
<dbReference type="Pfam" id="PF25555">
    <property type="entry name" value="RAB3A-like_C"/>
    <property type="match status" value="1"/>
</dbReference>
<accession>A0A9W8EBE9</accession>
<dbReference type="EMBL" id="JANBQB010000007">
    <property type="protein sequence ID" value="KAJ1984974.1"/>
    <property type="molecule type" value="Genomic_DNA"/>
</dbReference>
<evidence type="ECO:0000313" key="6">
    <source>
        <dbReference type="Proteomes" id="UP001151582"/>
    </source>
</evidence>
<dbReference type="GO" id="GO:0005085">
    <property type="term" value="F:guanyl-nucleotide exchange factor activity"/>
    <property type="evidence" value="ECO:0007669"/>
    <property type="project" value="InterPro"/>
</dbReference>
<evidence type="ECO:0000256" key="1">
    <source>
        <dbReference type="ARBA" id="ARBA00023054"/>
    </source>
</evidence>
<dbReference type="GO" id="GO:0070319">
    <property type="term" value="C:Golgi to plasma membrane transport vesicle"/>
    <property type="evidence" value="ECO:0007669"/>
    <property type="project" value="TreeGrafter"/>
</dbReference>
<dbReference type="Pfam" id="PF06428">
    <property type="entry name" value="Sec2p"/>
    <property type="match status" value="1"/>
</dbReference>
<comment type="caution">
    <text evidence="5">The sequence shown here is derived from an EMBL/GenBank/DDBJ whole genome shotgun (WGS) entry which is preliminary data.</text>
</comment>
<dbReference type="InterPro" id="IPR040351">
    <property type="entry name" value="RAB3IL/RAB3IP/Sec2"/>
</dbReference>
<dbReference type="InterPro" id="IPR009449">
    <property type="entry name" value="Sec2_N"/>
</dbReference>
<feature type="coiled-coil region" evidence="2">
    <location>
        <begin position="162"/>
        <end position="238"/>
    </location>
</feature>
<organism evidence="5 6">
    <name type="scientific">Dimargaris verticillata</name>
    <dbReference type="NCBI Taxonomy" id="2761393"/>
    <lineage>
        <taxon>Eukaryota</taxon>
        <taxon>Fungi</taxon>
        <taxon>Fungi incertae sedis</taxon>
        <taxon>Zoopagomycota</taxon>
        <taxon>Kickxellomycotina</taxon>
        <taxon>Dimargaritomycetes</taxon>
        <taxon>Dimargaritales</taxon>
        <taxon>Dimargaritaceae</taxon>
        <taxon>Dimargaris</taxon>
    </lineage>
</organism>
<dbReference type="PANTHER" id="PTHR14430">
    <property type="entry name" value="RABIN3-RELATED"/>
    <property type="match status" value="1"/>
</dbReference>
<proteinExistence type="predicted"/>
<dbReference type="GO" id="GO:0051286">
    <property type="term" value="C:cell tip"/>
    <property type="evidence" value="ECO:0007669"/>
    <property type="project" value="TreeGrafter"/>
</dbReference>
<dbReference type="AlphaFoldDB" id="A0A9W8EBE9"/>
<evidence type="ECO:0000256" key="2">
    <source>
        <dbReference type="SAM" id="Coils"/>
    </source>
</evidence>